<dbReference type="EMBL" id="PKSG01001023">
    <property type="protein sequence ID" value="POR31603.1"/>
    <property type="molecule type" value="Genomic_DNA"/>
</dbReference>
<proteinExistence type="predicted"/>
<evidence type="ECO:0000256" key="1">
    <source>
        <dbReference type="SAM" id="MobiDB-lite"/>
    </source>
</evidence>
<dbReference type="OrthoDB" id="5394947at2759"/>
<feature type="region of interest" description="Disordered" evidence="1">
    <location>
        <begin position="85"/>
        <end position="289"/>
    </location>
</feature>
<dbReference type="Proteomes" id="UP000237481">
    <property type="component" value="Unassembled WGS sequence"/>
</dbReference>
<keyword evidence="4" id="KW-1185">Reference proteome</keyword>
<feature type="compositionally biased region" description="Low complexity" evidence="1">
    <location>
        <begin position="188"/>
        <end position="207"/>
    </location>
</feature>
<feature type="compositionally biased region" description="Low complexity" evidence="1">
    <location>
        <begin position="235"/>
        <end position="271"/>
    </location>
</feature>
<comment type="caution">
    <text evidence="3">The sequence shown here is derived from an EMBL/GenBank/DDBJ whole genome shotgun (WGS) entry which is preliminary data.</text>
</comment>
<dbReference type="AlphaFoldDB" id="A0A2S4KN29"/>
<evidence type="ECO:0008006" key="5">
    <source>
        <dbReference type="Google" id="ProtNLM"/>
    </source>
</evidence>
<protein>
    <recommendedName>
        <fullName evidence="5">Nuclear condensin complex subunit Smc4</fullName>
    </recommendedName>
</protein>
<feature type="signal peptide" evidence="2">
    <location>
        <begin position="1"/>
        <end position="15"/>
    </location>
</feature>
<evidence type="ECO:0000256" key="2">
    <source>
        <dbReference type="SAM" id="SignalP"/>
    </source>
</evidence>
<reference evidence="3 4" key="1">
    <citation type="submission" date="2018-01" db="EMBL/GenBank/DDBJ databases">
        <title>Harnessing the power of phylogenomics to disentangle the directionality and signatures of interkingdom host jumping in the parasitic fungal genus Tolypocladium.</title>
        <authorList>
            <person name="Quandt C.A."/>
            <person name="Patterson W."/>
            <person name="Spatafora J.W."/>
        </authorList>
    </citation>
    <scope>NUCLEOTIDE SEQUENCE [LARGE SCALE GENOMIC DNA]</scope>
    <source>
        <strain evidence="3 4">NRBC 100945</strain>
    </source>
</reference>
<dbReference type="STRING" id="94208.A0A2S4KN29"/>
<feature type="compositionally biased region" description="Low complexity" evidence="1">
    <location>
        <begin position="94"/>
        <end position="181"/>
    </location>
</feature>
<evidence type="ECO:0000313" key="3">
    <source>
        <dbReference type="EMBL" id="POR31603.1"/>
    </source>
</evidence>
<feature type="compositionally biased region" description="Low complexity" evidence="1">
    <location>
        <begin position="278"/>
        <end position="289"/>
    </location>
</feature>
<name>A0A2S4KN29_9HYPO</name>
<keyword evidence="2" id="KW-0732">Signal</keyword>
<gene>
    <name evidence="3" type="ORF">TPAR_08181</name>
</gene>
<feature type="region of interest" description="Disordered" evidence="1">
    <location>
        <begin position="340"/>
        <end position="365"/>
    </location>
</feature>
<dbReference type="PROSITE" id="PS51257">
    <property type="entry name" value="PROKAR_LIPOPROTEIN"/>
    <property type="match status" value="1"/>
</dbReference>
<organism evidence="3 4">
    <name type="scientific">Tolypocladium paradoxum</name>
    <dbReference type="NCBI Taxonomy" id="94208"/>
    <lineage>
        <taxon>Eukaryota</taxon>
        <taxon>Fungi</taxon>
        <taxon>Dikarya</taxon>
        <taxon>Ascomycota</taxon>
        <taxon>Pezizomycotina</taxon>
        <taxon>Sordariomycetes</taxon>
        <taxon>Hypocreomycetidae</taxon>
        <taxon>Hypocreales</taxon>
        <taxon>Ophiocordycipitaceae</taxon>
        <taxon>Tolypocladium</taxon>
    </lineage>
</organism>
<accession>A0A2S4KN29</accession>
<sequence>MRALLFLAALYGVGALPASQSAGSCTPDALFTSLYRSGRQFCSSVLDGRCHKVSTPTQFATYGPGVVSLQCKCVLSRTCRHRATSTSRLSSIETTGVPSTTTRGTASQTSTASTGTEPPKTSGTESGSATSTIAKFTTSTSFTTSGSSSFSSASSGRSSTSADASSATSSQSSGNQSHASSVTSSQPSRTDSYTSSAVSSFSSKNDSTYTWSSSGVVGPTTLPGNVIKTSRDKSSLPSLSSLRPTDPSSIILHPSSHGSLSTHTSSPSTTSKGGGWNSTITSSGTTASSSISVSSTFASASSNWSTASTTPSGVASTFPLEPSLTITNIRSSKAAASFTGWNSTSSEPIATTSPGTGWVSSSGTSRSTRALTSMSAVVPTSILPNITTSTVQTPIFITPTGSEIITSTLIPNATTTAHPTLPAANFTHVTRTGAVVQETCYHLPQDPVHGRTRRALLHNADLREHNATIPFPYIESVDFAVDGVDPLFLTLRDAAQGTHYIDVSNRSHISVVDSLGNSMLLDAQGIHFSTNSCRYDVSITVDGLYKQLAKLSGQVCSKGGLVERMDDMQFTQTLYLKDQCNKPVTRSVRKYPLLKIGDSECSDVDVDTSLGRWVFDCTFPGPDSGTMKCQKAVKNDIVKFLFVQPFGGSCPDLSTIITTLETTSQDILSAGSLRAELYNQGLNDAQRAEADLVVVYYEQLWEILKQALSKNRSQPPGIASAIERYVGTYNSYRSFEDDICEGLHAGDLPLKMSLRAGVTRIDAVATLTWAPRFPKPHNITIQDPAKIACCPNGGVSDYGQGDTCAYPDSALIANTGCVCGKTVSGTSVAFESTECANFVSQCATDDDCAKNGHGGFLCLTGSCCGGGVCIDPYECAQNGTMLVKTGL</sequence>
<evidence type="ECO:0000313" key="4">
    <source>
        <dbReference type="Proteomes" id="UP000237481"/>
    </source>
</evidence>
<feature type="chain" id="PRO_5015404231" description="Nuclear condensin complex subunit Smc4" evidence="2">
    <location>
        <begin position="16"/>
        <end position="887"/>
    </location>
</feature>